<keyword evidence="3" id="KW-0325">Glycoprotein</keyword>
<evidence type="ECO:0008006" key="6">
    <source>
        <dbReference type="Google" id="ProtNLM"/>
    </source>
</evidence>
<dbReference type="GO" id="GO:0008168">
    <property type="term" value="F:methyltransferase activity"/>
    <property type="evidence" value="ECO:0007669"/>
    <property type="project" value="UniProtKB-KW"/>
</dbReference>
<dbReference type="SUPFAM" id="SSF53756">
    <property type="entry name" value="UDP-Glycosyltransferase/glycogen phosphorylase"/>
    <property type="match status" value="1"/>
</dbReference>
<dbReference type="Pfam" id="PF03141">
    <property type="entry name" value="Methyltransf_29"/>
    <property type="match status" value="1"/>
</dbReference>
<keyword evidence="5" id="KW-1185">Reference proteome</keyword>
<dbReference type="PANTHER" id="PTHR48048">
    <property type="entry name" value="GLYCOSYLTRANSFERASE"/>
    <property type="match status" value="1"/>
</dbReference>
<reference evidence="4" key="1">
    <citation type="submission" date="2023-02" db="EMBL/GenBank/DDBJ databases">
        <title>Genome of toxic invasive species Heracleum sosnowskyi carries increased number of genes despite the absence of recent whole-genome duplications.</title>
        <authorList>
            <person name="Schelkunov M."/>
            <person name="Shtratnikova V."/>
            <person name="Makarenko M."/>
            <person name="Klepikova A."/>
            <person name="Omelchenko D."/>
            <person name="Novikova G."/>
            <person name="Obukhova E."/>
            <person name="Bogdanov V."/>
            <person name="Penin A."/>
            <person name="Logacheva M."/>
        </authorList>
    </citation>
    <scope>NUCLEOTIDE SEQUENCE</scope>
    <source>
        <strain evidence="4">Hsosn_3</strain>
        <tissue evidence="4">Leaf</tissue>
    </source>
</reference>
<evidence type="ECO:0000256" key="1">
    <source>
        <dbReference type="ARBA" id="ARBA00009995"/>
    </source>
</evidence>
<keyword evidence="2" id="KW-0808">Transferase</keyword>
<dbReference type="GO" id="GO:0035251">
    <property type="term" value="F:UDP-glucosyltransferase activity"/>
    <property type="evidence" value="ECO:0007669"/>
    <property type="project" value="InterPro"/>
</dbReference>
<evidence type="ECO:0000313" key="5">
    <source>
        <dbReference type="Proteomes" id="UP001237642"/>
    </source>
</evidence>
<dbReference type="Gene3D" id="3.40.50.2000">
    <property type="entry name" value="Glycogen Phosphorylase B"/>
    <property type="match status" value="1"/>
</dbReference>
<dbReference type="EMBL" id="JAUIZM010000004">
    <property type="protein sequence ID" value="KAK1388940.1"/>
    <property type="molecule type" value="Genomic_DNA"/>
</dbReference>
<dbReference type="InterPro" id="IPR050481">
    <property type="entry name" value="UDP-glycosyltransf_plant"/>
</dbReference>
<dbReference type="InterPro" id="IPR004159">
    <property type="entry name" value="Put_SAM_MeTrfase"/>
</dbReference>
<evidence type="ECO:0000256" key="2">
    <source>
        <dbReference type="ARBA" id="ARBA00022603"/>
    </source>
</evidence>
<proteinExistence type="inferred from homology"/>
<dbReference type="PANTHER" id="PTHR48048:SF45">
    <property type="entry name" value="GLYCOSYLTRANSFERASE"/>
    <property type="match status" value="1"/>
</dbReference>
<comment type="caution">
    <text evidence="4">The sequence shown here is derived from an EMBL/GenBank/DDBJ whole genome shotgun (WGS) entry which is preliminary data.</text>
</comment>
<keyword evidence="2" id="KW-0489">Methyltransferase</keyword>
<organism evidence="4 5">
    <name type="scientific">Heracleum sosnowskyi</name>
    <dbReference type="NCBI Taxonomy" id="360622"/>
    <lineage>
        <taxon>Eukaryota</taxon>
        <taxon>Viridiplantae</taxon>
        <taxon>Streptophyta</taxon>
        <taxon>Embryophyta</taxon>
        <taxon>Tracheophyta</taxon>
        <taxon>Spermatophyta</taxon>
        <taxon>Magnoliopsida</taxon>
        <taxon>eudicotyledons</taxon>
        <taxon>Gunneridae</taxon>
        <taxon>Pentapetalae</taxon>
        <taxon>asterids</taxon>
        <taxon>campanulids</taxon>
        <taxon>Apiales</taxon>
        <taxon>Apiaceae</taxon>
        <taxon>Apioideae</taxon>
        <taxon>apioid superclade</taxon>
        <taxon>Tordylieae</taxon>
        <taxon>Tordyliinae</taxon>
        <taxon>Heracleum</taxon>
    </lineage>
</organism>
<protein>
    <recommendedName>
        <fullName evidence="6">Methyltransferase</fullName>
    </recommendedName>
</protein>
<dbReference type="AlphaFoldDB" id="A0AAD8INK0"/>
<gene>
    <name evidence="4" type="ORF">POM88_017118</name>
</gene>
<evidence type="ECO:0000256" key="3">
    <source>
        <dbReference type="ARBA" id="ARBA00023180"/>
    </source>
</evidence>
<dbReference type="GO" id="GO:0032259">
    <property type="term" value="P:methylation"/>
    <property type="evidence" value="ECO:0007669"/>
    <property type="project" value="UniProtKB-KW"/>
</dbReference>
<accession>A0AAD8INK0</accession>
<reference evidence="4" key="2">
    <citation type="submission" date="2023-05" db="EMBL/GenBank/DDBJ databases">
        <authorList>
            <person name="Schelkunov M.I."/>
        </authorList>
    </citation>
    <scope>NUCLEOTIDE SEQUENCE</scope>
    <source>
        <strain evidence="4">Hsosn_3</strain>
        <tissue evidence="4">Leaf</tissue>
    </source>
</reference>
<dbReference type="Proteomes" id="UP001237642">
    <property type="component" value="Unassembled WGS sequence"/>
</dbReference>
<evidence type="ECO:0000313" key="4">
    <source>
        <dbReference type="EMBL" id="KAK1388940.1"/>
    </source>
</evidence>
<sequence>MERCQSGCFHDFVSQRFVTNASTSPRLGGFVVDTQCTSSTVDLADEFDAPTYAFLPRAVFLGLTLLFQTLQDEILKEDITSNYLKKNRLTAPCNAQPFPTSVLPVTLTDPQTWNIRFLHYARGYKKARAAPEDFAGDYEHWKRVVSASYLTGLGIDWSSVRNVMDMKAISGGFATALKDVKVWPFAISSLSDQSSTCYGNKPKIYPVGPIINKIMQDGSENITKWLDKQPPISVVFLCFRSIGST</sequence>
<comment type="similarity">
    <text evidence="1">Belongs to the UDP-glycosyltransferase family.</text>
</comment>
<name>A0AAD8INK0_9APIA</name>